<dbReference type="RefSeq" id="WP_149766729.1">
    <property type="nucleotide sequence ID" value="NZ_FTMK01000034.1"/>
</dbReference>
<dbReference type="GO" id="GO:0006355">
    <property type="term" value="P:regulation of DNA-templated transcription"/>
    <property type="evidence" value="ECO:0007669"/>
    <property type="project" value="InterPro"/>
</dbReference>
<dbReference type="GO" id="GO:0003677">
    <property type="term" value="F:DNA binding"/>
    <property type="evidence" value="ECO:0007669"/>
    <property type="project" value="InterPro"/>
</dbReference>
<name>A0A1N6ZET3_9RHOB</name>
<dbReference type="Pfam" id="PF03869">
    <property type="entry name" value="Arc"/>
    <property type="match status" value="1"/>
</dbReference>
<dbReference type="OrthoDB" id="6890552at2"/>
<protein>
    <submittedName>
        <fullName evidence="2">Arc-like DNA binding domain-containing protein</fullName>
    </submittedName>
</protein>
<dbReference type="InterPro" id="IPR005569">
    <property type="entry name" value="Arc_DNA-bd_dom"/>
</dbReference>
<dbReference type="InterPro" id="IPR010985">
    <property type="entry name" value="Ribbon_hlx_hlx"/>
</dbReference>
<evidence type="ECO:0000313" key="2">
    <source>
        <dbReference type="EMBL" id="SIR25400.1"/>
    </source>
</evidence>
<dbReference type="EMBL" id="FTMK01000034">
    <property type="protein sequence ID" value="SIR25400.1"/>
    <property type="molecule type" value="Genomic_DNA"/>
</dbReference>
<evidence type="ECO:0000313" key="3">
    <source>
        <dbReference type="Proteomes" id="UP000323956"/>
    </source>
</evidence>
<accession>A0A1N6ZET3</accession>
<gene>
    <name evidence="2" type="ORF">SAMN05421641_13410</name>
</gene>
<dbReference type="InterPro" id="IPR013321">
    <property type="entry name" value="Arc_rbn_hlx_hlx"/>
</dbReference>
<dbReference type="AlphaFoldDB" id="A0A1N6ZET3"/>
<organism evidence="2 3">
    <name type="scientific">Paracoccus thiocyanatus</name>
    <dbReference type="NCBI Taxonomy" id="34006"/>
    <lineage>
        <taxon>Bacteria</taxon>
        <taxon>Pseudomonadati</taxon>
        <taxon>Pseudomonadota</taxon>
        <taxon>Alphaproteobacteria</taxon>
        <taxon>Rhodobacterales</taxon>
        <taxon>Paracoccaceae</taxon>
        <taxon>Paracoccus</taxon>
    </lineage>
</organism>
<dbReference type="Gene3D" id="1.10.1220.10">
    <property type="entry name" value="Met repressor-like"/>
    <property type="match status" value="1"/>
</dbReference>
<reference evidence="2 3" key="1">
    <citation type="submission" date="2017-01" db="EMBL/GenBank/DDBJ databases">
        <authorList>
            <person name="Varghese N."/>
            <person name="Submissions S."/>
        </authorList>
    </citation>
    <scope>NUCLEOTIDE SEQUENCE [LARGE SCALE GENOMIC DNA]</scope>
    <source>
        <strain evidence="2 3">ATCC 700171</strain>
    </source>
</reference>
<proteinExistence type="predicted"/>
<dbReference type="Proteomes" id="UP000323956">
    <property type="component" value="Unassembled WGS sequence"/>
</dbReference>
<evidence type="ECO:0000259" key="1">
    <source>
        <dbReference type="Pfam" id="PF03869"/>
    </source>
</evidence>
<sequence length="112" mass="13034">MTNYPSATQDKYIIRMPDGLRDRIREKAEANRRSMNAEIVALLEEHYPPKTPETVQEPGARILLWLAKRIRRQEPKPGSTRDRRAQMYESIAAEIITRADAIDRSTKERGRD</sequence>
<dbReference type="SUPFAM" id="SSF47598">
    <property type="entry name" value="Ribbon-helix-helix"/>
    <property type="match status" value="1"/>
</dbReference>
<feature type="domain" description="Arc-like DNA binding" evidence="1">
    <location>
        <begin position="7"/>
        <end position="45"/>
    </location>
</feature>